<keyword evidence="5" id="KW-1185">Reference proteome</keyword>
<dbReference type="AlphaFoldDB" id="A0A9P4LTK6"/>
<gene>
    <name evidence="4" type="ORF">EK21DRAFT_36550</name>
</gene>
<dbReference type="Proteomes" id="UP000799777">
    <property type="component" value="Unassembled WGS sequence"/>
</dbReference>
<evidence type="ECO:0000256" key="1">
    <source>
        <dbReference type="SAM" id="MobiDB-lite"/>
    </source>
</evidence>
<keyword evidence="2" id="KW-1133">Transmembrane helix</keyword>
<evidence type="ECO:0000313" key="4">
    <source>
        <dbReference type="EMBL" id="KAF2036795.1"/>
    </source>
</evidence>
<keyword evidence="3" id="KW-0732">Signal</keyword>
<evidence type="ECO:0000313" key="5">
    <source>
        <dbReference type="Proteomes" id="UP000799777"/>
    </source>
</evidence>
<feature type="signal peptide" evidence="3">
    <location>
        <begin position="1"/>
        <end position="18"/>
    </location>
</feature>
<comment type="caution">
    <text evidence="4">The sequence shown here is derived from an EMBL/GenBank/DDBJ whole genome shotgun (WGS) entry which is preliminary data.</text>
</comment>
<keyword evidence="2" id="KW-0812">Transmembrane</keyword>
<proteinExistence type="predicted"/>
<organism evidence="4 5">
    <name type="scientific">Setomelanomma holmii</name>
    <dbReference type="NCBI Taxonomy" id="210430"/>
    <lineage>
        <taxon>Eukaryota</taxon>
        <taxon>Fungi</taxon>
        <taxon>Dikarya</taxon>
        <taxon>Ascomycota</taxon>
        <taxon>Pezizomycotina</taxon>
        <taxon>Dothideomycetes</taxon>
        <taxon>Pleosporomycetidae</taxon>
        <taxon>Pleosporales</taxon>
        <taxon>Pleosporineae</taxon>
        <taxon>Phaeosphaeriaceae</taxon>
        <taxon>Setomelanomma</taxon>
    </lineage>
</organism>
<evidence type="ECO:0000256" key="2">
    <source>
        <dbReference type="SAM" id="Phobius"/>
    </source>
</evidence>
<feature type="non-terminal residue" evidence="4">
    <location>
        <position position="319"/>
    </location>
</feature>
<protein>
    <submittedName>
        <fullName evidence="4">Uncharacterized protein</fullName>
    </submittedName>
</protein>
<keyword evidence="2" id="KW-0472">Membrane</keyword>
<reference evidence="4" key="1">
    <citation type="journal article" date="2020" name="Stud. Mycol.">
        <title>101 Dothideomycetes genomes: a test case for predicting lifestyles and emergence of pathogens.</title>
        <authorList>
            <person name="Haridas S."/>
            <person name="Albert R."/>
            <person name="Binder M."/>
            <person name="Bloem J."/>
            <person name="Labutti K."/>
            <person name="Salamov A."/>
            <person name="Andreopoulos B."/>
            <person name="Baker S."/>
            <person name="Barry K."/>
            <person name="Bills G."/>
            <person name="Bluhm B."/>
            <person name="Cannon C."/>
            <person name="Castanera R."/>
            <person name="Culley D."/>
            <person name="Daum C."/>
            <person name="Ezra D."/>
            <person name="Gonzalez J."/>
            <person name="Henrissat B."/>
            <person name="Kuo A."/>
            <person name="Liang C."/>
            <person name="Lipzen A."/>
            <person name="Lutzoni F."/>
            <person name="Magnuson J."/>
            <person name="Mondo S."/>
            <person name="Nolan M."/>
            <person name="Ohm R."/>
            <person name="Pangilinan J."/>
            <person name="Park H.-J."/>
            <person name="Ramirez L."/>
            <person name="Alfaro M."/>
            <person name="Sun H."/>
            <person name="Tritt A."/>
            <person name="Yoshinaga Y."/>
            <person name="Zwiers L.-H."/>
            <person name="Turgeon B."/>
            <person name="Goodwin S."/>
            <person name="Spatafora J."/>
            <person name="Crous P."/>
            <person name="Grigoriev I."/>
        </authorList>
    </citation>
    <scope>NUCLEOTIDE SEQUENCE</scope>
    <source>
        <strain evidence="4">CBS 110217</strain>
    </source>
</reference>
<feature type="compositionally biased region" description="Basic and acidic residues" evidence="1">
    <location>
        <begin position="273"/>
        <end position="288"/>
    </location>
</feature>
<feature type="chain" id="PRO_5040156622" evidence="3">
    <location>
        <begin position="19"/>
        <end position="319"/>
    </location>
</feature>
<dbReference type="OrthoDB" id="5347452at2759"/>
<dbReference type="EMBL" id="ML978154">
    <property type="protein sequence ID" value="KAF2036795.1"/>
    <property type="molecule type" value="Genomic_DNA"/>
</dbReference>
<evidence type="ECO:0000256" key="3">
    <source>
        <dbReference type="SAM" id="SignalP"/>
    </source>
</evidence>
<sequence>MLLTHVICVLLAPAAAFAAAFPWALPEPTLFAPAADNWSPAPTPAPYFPGFELFKRQTLEGDNTCGFLSGSSDSSITCSNTNFICATNTLYGVHGCCDPSSLSACTIPTTCIPSAAMSTLCTDALCSSNSQIAKCTDSASPQCYRWIFQYSKTVMTQHGCTTSAFTSTVQRSWGVQSSVPGELYRTVTVAVTPSSTPTLTPGSTAKKPSIGVVVGGTIGGCTILSIIVLAAFLLHRRRKNKAHRNAHPPVTQFHDPHGVSEYNPFGFPTTHQPGKDWQQHDGLVDRPSDAMPQYPGMGPGRYGVVEVDGMQRPVEVDGE</sequence>
<accession>A0A9P4LTK6</accession>
<name>A0A9P4LTK6_9PLEO</name>
<feature type="region of interest" description="Disordered" evidence="1">
    <location>
        <begin position="243"/>
        <end position="304"/>
    </location>
</feature>
<feature type="transmembrane region" description="Helical" evidence="2">
    <location>
        <begin position="210"/>
        <end position="234"/>
    </location>
</feature>